<feature type="compositionally biased region" description="Acidic residues" evidence="1">
    <location>
        <begin position="485"/>
        <end position="499"/>
    </location>
</feature>
<dbReference type="Proteomes" id="UP001320420">
    <property type="component" value="Unassembled WGS sequence"/>
</dbReference>
<feature type="compositionally biased region" description="Basic and acidic residues" evidence="1">
    <location>
        <begin position="278"/>
        <end position="287"/>
    </location>
</feature>
<dbReference type="PANTHER" id="PTHR35596:SF1">
    <property type="entry name" value="MICROBIAL-TYPE PARG CATALYTIC DOMAIN-CONTAINING PROTEIN"/>
    <property type="match status" value="1"/>
</dbReference>
<feature type="compositionally biased region" description="Basic and acidic residues" evidence="1">
    <location>
        <begin position="245"/>
        <end position="258"/>
    </location>
</feature>
<evidence type="ECO:0000313" key="3">
    <source>
        <dbReference type="EMBL" id="KAK7753226.1"/>
    </source>
</evidence>
<organism evidence="3 4">
    <name type="scientific">Diatrype stigma</name>
    <dbReference type="NCBI Taxonomy" id="117547"/>
    <lineage>
        <taxon>Eukaryota</taxon>
        <taxon>Fungi</taxon>
        <taxon>Dikarya</taxon>
        <taxon>Ascomycota</taxon>
        <taxon>Pezizomycotina</taxon>
        <taxon>Sordariomycetes</taxon>
        <taxon>Xylariomycetidae</taxon>
        <taxon>Xylariales</taxon>
        <taxon>Diatrypaceae</taxon>
        <taxon>Diatrype</taxon>
    </lineage>
</organism>
<dbReference type="AlphaFoldDB" id="A0AAN9UTQ4"/>
<evidence type="ECO:0000313" key="4">
    <source>
        <dbReference type="Proteomes" id="UP001320420"/>
    </source>
</evidence>
<proteinExistence type="predicted"/>
<gene>
    <name evidence="3" type="ORF">SLS62_004745</name>
</gene>
<protein>
    <recommendedName>
        <fullName evidence="2">Microbial-type PARG catalytic domain-containing protein</fullName>
    </recommendedName>
</protein>
<dbReference type="PANTHER" id="PTHR35596">
    <property type="entry name" value="DUF2263 DOMAIN-CONTAINING PROTEIN"/>
    <property type="match status" value="1"/>
</dbReference>
<dbReference type="Gene3D" id="3.40.220.10">
    <property type="entry name" value="Leucine Aminopeptidase, subunit E, domain 1"/>
    <property type="match status" value="1"/>
</dbReference>
<sequence>MGRMEPSLGRPPAGFRRDARAKKAKATVNKVIPSLLSAHPRARKGIESAELIVDPPPPPQLGLSSGSGGGGDSGKKRAGSGAVALTAAAASSGQIPKSGSGMRITMRLADTLTVAHSLLLSSSSTSRRTASSGEGDRRKQTTKMADLANREARVGILNMASPLSPGGGFLNGSAAQEESLCMRATLLPSLRDEFYRLPELGAVYTPDVLVFRDEHGEDLQKKDRWFVDCISAAMLRIPETQDVVEADRDAGREGEVQRDGGGGGGCHCDDDNDNDEVGDGRGGEHAHAAPPARLQKTYADPRDRELVIRKMRVVLRIAQAKGIRRLVLGAWGCGAYNNPVEEIAAAWKKVLLGGSSRERRHGNANKKKNGGKEEATWAGIEEVVFAIKGGGIAERFERAFGDGLIREEEDAAVNHEDGNAGPSGGAADREDDALRELREKIQQLELQVQQARTPQLKSGLGSVLAGLRSQLPEDQAPSSDHDPLGSEDDEDDEDEWDYL</sequence>
<evidence type="ECO:0000256" key="1">
    <source>
        <dbReference type="SAM" id="MobiDB-lite"/>
    </source>
</evidence>
<dbReference type="EMBL" id="JAKJXP020000030">
    <property type="protein sequence ID" value="KAK7753226.1"/>
    <property type="molecule type" value="Genomic_DNA"/>
</dbReference>
<accession>A0AAN9UTQ4</accession>
<dbReference type="InterPro" id="IPR019261">
    <property type="entry name" value="PARG_cat_microbial"/>
</dbReference>
<dbReference type="Pfam" id="PF10021">
    <property type="entry name" value="PARG_cat_microb"/>
    <property type="match status" value="1"/>
</dbReference>
<feature type="domain" description="Microbial-type PARG catalytic" evidence="2">
    <location>
        <begin position="144"/>
        <end position="213"/>
    </location>
</feature>
<feature type="compositionally biased region" description="Low complexity" evidence="1">
    <location>
        <begin position="123"/>
        <end position="132"/>
    </location>
</feature>
<keyword evidence="4" id="KW-1185">Reference proteome</keyword>
<feature type="region of interest" description="Disordered" evidence="1">
    <location>
        <begin position="244"/>
        <end position="296"/>
    </location>
</feature>
<dbReference type="InterPro" id="IPR043472">
    <property type="entry name" value="Macro_dom-like"/>
</dbReference>
<evidence type="ECO:0000259" key="2">
    <source>
        <dbReference type="Pfam" id="PF10021"/>
    </source>
</evidence>
<comment type="caution">
    <text evidence="3">The sequence shown here is derived from an EMBL/GenBank/DDBJ whole genome shotgun (WGS) entry which is preliminary data.</text>
</comment>
<feature type="region of interest" description="Disordered" evidence="1">
    <location>
        <begin position="450"/>
        <end position="499"/>
    </location>
</feature>
<feature type="region of interest" description="Disordered" evidence="1">
    <location>
        <begin position="1"/>
        <end position="26"/>
    </location>
</feature>
<feature type="region of interest" description="Disordered" evidence="1">
    <location>
        <begin position="50"/>
        <end position="79"/>
    </location>
</feature>
<reference evidence="3 4" key="1">
    <citation type="submission" date="2024-02" db="EMBL/GenBank/DDBJ databases">
        <title>De novo assembly and annotation of 12 fungi associated with fruit tree decline syndrome in Ontario, Canada.</title>
        <authorList>
            <person name="Sulman M."/>
            <person name="Ellouze W."/>
            <person name="Ilyukhin E."/>
        </authorList>
    </citation>
    <scope>NUCLEOTIDE SEQUENCE [LARGE SCALE GENOMIC DNA]</scope>
    <source>
        <strain evidence="3 4">M11/M66-122</strain>
    </source>
</reference>
<feature type="region of interest" description="Disordered" evidence="1">
    <location>
        <begin position="123"/>
        <end position="142"/>
    </location>
</feature>
<name>A0AAN9UTQ4_9PEZI</name>